<dbReference type="Gene3D" id="1.10.8.20">
    <property type="entry name" value="N-terminal domain of phosphatidylinositol transfer protein sec14p"/>
    <property type="match status" value="1"/>
</dbReference>
<dbReference type="Gene3D" id="1.20.5.1200">
    <property type="entry name" value="Alpha-tocopherol transfer"/>
    <property type="match status" value="1"/>
</dbReference>
<feature type="coiled-coil region" evidence="1">
    <location>
        <begin position="3"/>
        <end position="30"/>
    </location>
</feature>
<reference evidence="3" key="1">
    <citation type="submission" date="2021-03" db="EMBL/GenBank/DDBJ databases">
        <title>Chromosome level genome of the anhydrobiotic midge Polypedilum vanderplanki.</title>
        <authorList>
            <person name="Yoshida Y."/>
            <person name="Kikawada T."/>
            <person name="Gusev O."/>
        </authorList>
    </citation>
    <scope>NUCLEOTIDE SEQUENCE</scope>
    <source>
        <strain evidence="3">NIAS01</strain>
        <tissue evidence="3">Whole body or cell culture</tissue>
    </source>
</reference>
<gene>
    <name evidence="3" type="ORF">PVAND_000098</name>
</gene>
<dbReference type="Gene3D" id="3.40.525.10">
    <property type="entry name" value="CRAL-TRIO lipid binding domain"/>
    <property type="match status" value="1"/>
</dbReference>
<evidence type="ECO:0000313" key="4">
    <source>
        <dbReference type="Proteomes" id="UP001107558"/>
    </source>
</evidence>
<dbReference type="InterPro" id="IPR001251">
    <property type="entry name" value="CRAL-TRIO_dom"/>
</dbReference>
<keyword evidence="1" id="KW-0175">Coiled coil</keyword>
<accession>A0A9J6BJ12</accession>
<proteinExistence type="predicted"/>
<dbReference type="OrthoDB" id="75724at2759"/>
<dbReference type="SUPFAM" id="SSF46938">
    <property type="entry name" value="CRAL/TRIO N-terminal domain"/>
    <property type="match status" value="1"/>
</dbReference>
<evidence type="ECO:0000313" key="3">
    <source>
        <dbReference type="EMBL" id="KAG5669805.1"/>
    </source>
</evidence>
<dbReference type="CDD" id="cd00170">
    <property type="entry name" value="SEC14"/>
    <property type="match status" value="1"/>
</dbReference>
<dbReference type="GO" id="GO:0016020">
    <property type="term" value="C:membrane"/>
    <property type="evidence" value="ECO:0007669"/>
    <property type="project" value="TreeGrafter"/>
</dbReference>
<feature type="domain" description="CRAL-TRIO" evidence="2">
    <location>
        <begin position="89"/>
        <end position="252"/>
    </location>
</feature>
<dbReference type="InterPro" id="IPR036865">
    <property type="entry name" value="CRAL-TRIO_dom_sf"/>
</dbReference>
<dbReference type="PROSITE" id="PS50191">
    <property type="entry name" value="CRAL_TRIO"/>
    <property type="match status" value="1"/>
</dbReference>
<keyword evidence="4" id="KW-1185">Reference proteome</keyword>
<comment type="caution">
    <text evidence="3">The sequence shown here is derived from an EMBL/GenBank/DDBJ whole genome shotgun (WGS) entry which is preliminary data.</text>
</comment>
<dbReference type="PANTHER" id="PTHR10174">
    <property type="entry name" value="ALPHA-TOCOPHEROL TRANSFER PROTEIN-RELATED"/>
    <property type="match status" value="1"/>
</dbReference>
<dbReference type="GO" id="GO:1902936">
    <property type="term" value="F:phosphatidylinositol bisphosphate binding"/>
    <property type="evidence" value="ECO:0007669"/>
    <property type="project" value="TreeGrafter"/>
</dbReference>
<dbReference type="AlphaFoldDB" id="A0A9J6BJ12"/>
<dbReference type="Pfam" id="PF00650">
    <property type="entry name" value="CRAL_TRIO"/>
    <property type="match status" value="1"/>
</dbReference>
<name>A0A9J6BJ12_POLVA</name>
<organism evidence="3 4">
    <name type="scientific">Polypedilum vanderplanki</name>
    <name type="common">Sleeping chironomid midge</name>
    <dbReference type="NCBI Taxonomy" id="319348"/>
    <lineage>
        <taxon>Eukaryota</taxon>
        <taxon>Metazoa</taxon>
        <taxon>Ecdysozoa</taxon>
        <taxon>Arthropoda</taxon>
        <taxon>Hexapoda</taxon>
        <taxon>Insecta</taxon>
        <taxon>Pterygota</taxon>
        <taxon>Neoptera</taxon>
        <taxon>Endopterygota</taxon>
        <taxon>Diptera</taxon>
        <taxon>Nematocera</taxon>
        <taxon>Chironomoidea</taxon>
        <taxon>Chironomidae</taxon>
        <taxon>Chironominae</taxon>
        <taxon>Polypedilum</taxon>
        <taxon>Polypedilum</taxon>
    </lineage>
</organism>
<dbReference type="InterPro" id="IPR036273">
    <property type="entry name" value="CRAL/TRIO_N_dom_sf"/>
</dbReference>
<dbReference type="EMBL" id="JADBJN010000003">
    <property type="protein sequence ID" value="KAG5669805.1"/>
    <property type="molecule type" value="Genomic_DNA"/>
</dbReference>
<dbReference type="SUPFAM" id="SSF52087">
    <property type="entry name" value="CRAL/TRIO domain"/>
    <property type="match status" value="1"/>
</dbReference>
<sequence length="301" mass="35847">MSSSLSSNQLEKLKREIRECSERREQSLNQLKEWIIKHPFISNFNMDETILLAFIRARKYRMDRVFESIDKSSILMKVHNEWFDYKSEKLQRVLDLYDTGFLKVMKQRDNEGRRILHCNNNLDIEKFNIDDIYRLNTMIVNILSLEEETQISGIIYINDYRVNNSMKYFTMFPLKPLSDFIAQLKFIPIRAKKIILLGLPSYATQFLNIVKKGISEKMSKRIEFMDDTSQLWNIVDKSTMTKDIDGEANEREIIEDFRKKIDENIERIQTFLNFNVDLEKAGFFSLEDLENIGTFRKLQID</sequence>
<protein>
    <recommendedName>
        <fullName evidence="2">CRAL-TRIO domain-containing protein</fullName>
    </recommendedName>
</protein>
<dbReference type="Proteomes" id="UP001107558">
    <property type="component" value="Chromosome 3"/>
</dbReference>
<evidence type="ECO:0000259" key="2">
    <source>
        <dbReference type="PROSITE" id="PS50191"/>
    </source>
</evidence>
<dbReference type="PANTHER" id="PTHR10174:SF208">
    <property type="entry name" value="CRAL-TRIO DOMAIN-CONTAINING PROTEIN DDB_G0278031"/>
    <property type="match status" value="1"/>
</dbReference>
<evidence type="ECO:0000256" key="1">
    <source>
        <dbReference type="SAM" id="Coils"/>
    </source>
</evidence>